<accession>A0ABR0BZ78</accession>
<evidence type="ECO:0000313" key="4">
    <source>
        <dbReference type="Proteomes" id="UP001287286"/>
    </source>
</evidence>
<dbReference type="Proteomes" id="UP001287286">
    <property type="component" value="Unassembled WGS sequence"/>
</dbReference>
<keyword evidence="2" id="KW-0812">Transmembrane</keyword>
<sequence length="157" mass="17086">MIIPRSALTRERRQISSLFGRASAAGTAGSGIGAGGLAAKNSGGDSQSTKFIIGFCVAIPCTLIIVGLYFFFKRRRDRRNRKTTRGYNAGGKVSGRAAREDGKSRTKTPNANQRSGWGRRRSKKSKFSLFTIPERLKPATPPAAYRREKELLPSGPP</sequence>
<keyword evidence="2" id="KW-1133">Transmembrane helix</keyword>
<organism evidence="3 4">
    <name type="scientific">Purpureocillium lilacinum</name>
    <name type="common">Paecilomyces lilacinus</name>
    <dbReference type="NCBI Taxonomy" id="33203"/>
    <lineage>
        <taxon>Eukaryota</taxon>
        <taxon>Fungi</taxon>
        <taxon>Dikarya</taxon>
        <taxon>Ascomycota</taxon>
        <taxon>Pezizomycotina</taxon>
        <taxon>Sordariomycetes</taxon>
        <taxon>Hypocreomycetidae</taxon>
        <taxon>Hypocreales</taxon>
        <taxon>Ophiocordycipitaceae</taxon>
        <taxon>Purpureocillium</taxon>
    </lineage>
</organism>
<feature type="transmembrane region" description="Helical" evidence="2">
    <location>
        <begin position="51"/>
        <end position="72"/>
    </location>
</feature>
<reference evidence="3 4" key="1">
    <citation type="journal article" date="2024" name="Microbiol. Resour. Announc.">
        <title>Genome annotations for the ascomycete fungi Trichoderma harzianum, Trichoderma aggressivum, and Purpureocillium lilacinum.</title>
        <authorList>
            <person name="Beijen E.P.W."/>
            <person name="Ohm R.A."/>
        </authorList>
    </citation>
    <scope>NUCLEOTIDE SEQUENCE [LARGE SCALE GENOMIC DNA]</scope>
    <source>
        <strain evidence="3 4">CBS 150709</strain>
    </source>
</reference>
<evidence type="ECO:0008006" key="5">
    <source>
        <dbReference type="Google" id="ProtNLM"/>
    </source>
</evidence>
<proteinExistence type="predicted"/>
<gene>
    <name evidence="3" type="ORF">Purlil1_6519</name>
</gene>
<feature type="compositionally biased region" description="Basic residues" evidence="1">
    <location>
        <begin position="117"/>
        <end position="126"/>
    </location>
</feature>
<feature type="region of interest" description="Disordered" evidence="1">
    <location>
        <begin position="80"/>
        <end position="157"/>
    </location>
</feature>
<keyword evidence="4" id="KW-1185">Reference proteome</keyword>
<dbReference type="EMBL" id="JAWRVI010000021">
    <property type="protein sequence ID" value="KAK4089086.1"/>
    <property type="molecule type" value="Genomic_DNA"/>
</dbReference>
<name>A0ABR0BZ78_PURLI</name>
<protein>
    <recommendedName>
        <fullName evidence="5">Transmembrane protein</fullName>
    </recommendedName>
</protein>
<evidence type="ECO:0000256" key="1">
    <source>
        <dbReference type="SAM" id="MobiDB-lite"/>
    </source>
</evidence>
<evidence type="ECO:0000256" key="2">
    <source>
        <dbReference type="SAM" id="Phobius"/>
    </source>
</evidence>
<evidence type="ECO:0000313" key="3">
    <source>
        <dbReference type="EMBL" id="KAK4089086.1"/>
    </source>
</evidence>
<keyword evidence="2" id="KW-0472">Membrane</keyword>
<comment type="caution">
    <text evidence="3">The sequence shown here is derived from an EMBL/GenBank/DDBJ whole genome shotgun (WGS) entry which is preliminary data.</text>
</comment>
<feature type="transmembrane region" description="Helical" evidence="2">
    <location>
        <begin position="18"/>
        <end position="39"/>
    </location>
</feature>